<gene>
    <name evidence="2" type="ORF">BDU57DRAFT_509900</name>
</gene>
<evidence type="ECO:0000313" key="2">
    <source>
        <dbReference type="EMBL" id="KAF1921213.1"/>
    </source>
</evidence>
<accession>A0A6A5R0L2</accession>
<sequence>MQQQIHELYEQVKMLRLALENTANSLPASLHAHSTTPPPPPPPAMQPGRGTARRLSDNRSSPAYILQKARRRFGRSTTELVEAAHELDKVMPTTGASIVDLIHHRLLFIGRQALREGDPALFARLKKYRRFHVLGLGSEKAIVRVAAILKRAKIMYLQSISLLAEALRSVESMESAPVSHISALIRDRLVLIAHTAVAERDTNTLQSLVNRRIFRQILSDLPSDERPSLSFTAEYESERPRNKSMTPPASQRLHNGVRPSSLGHRDPNRNTLDRSKRVPMSEPSSGRTDPTKEPNIKSKVRHVGERGQVPEHAQDVYARSSMTPVDHANLVTPDMMKRKQLQETSDTKPTSAPPDGPDNARSSPTKKPKSGSKAPSQDPKAKSSTTGVTNPASAAARVDASGKQSLLEELFPEANPSPTTRLPEDRGQYPKLDPPENTKLISRQLVDRPLSKKEQLVKSFQKSGEKITALQLVHCSTELTEFDFRRLIPKAKHSGVWTGDGAFYKIIPGRDPLSLERLPFYYLLFKSPESAHAYQKNAGRLHKLAALHQPSNIFSAIPAPKGFLEDGEDLEAATSSYLLKPTEHALELRTLMQPYHPALRTLFEQEGYKPVVPNLDNKGNRIFKVLMHIEGYEPTPADLFKTLRTDAYLRGTSIPLCNESDSSIHRLRDLINLKTRTLPIANTRPRQYGRVERESSTSSDFKVEFEDPTLAYLMQGDGTIEADDAKGISQEVMSRAYNRWILDFDDQDEARRFALTWHRRELVKKTDKNWKDFQQVRMCNCELLW</sequence>
<dbReference type="OrthoDB" id="5332316at2759"/>
<keyword evidence="3" id="KW-1185">Reference proteome</keyword>
<name>A0A6A5R0L2_AMPQU</name>
<dbReference type="Proteomes" id="UP000800096">
    <property type="component" value="Unassembled WGS sequence"/>
</dbReference>
<dbReference type="AlphaFoldDB" id="A0A6A5R0L2"/>
<protein>
    <submittedName>
        <fullName evidence="2">Uncharacterized protein</fullName>
    </submittedName>
</protein>
<feature type="region of interest" description="Disordered" evidence="1">
    <location>
        <begin position="233"/>
        <end position="438"/>
    </location>
</feature>
<feature type="compositionally biased region" description="Basic and acidic residues" evidence="1">
    <location>
        <begin position="422"/>
        <end position="436"/>
    </location>
</feature>
<feature type="compositionally biased region" description="Polar residues" evidence="1">
    <location>
        <begin position="243"/>
        <end position="253"/>
    </location>
</feature>
<reference evidence="2" key="1">
    <citation type="journal article" date="2020" name="Stud. Mycol.">
        <title>101 Dothideomycetes genomes: a test case for predicting lifestyles and emergence of pathogens.</title>
        <authorList>
            <person name="Haridas S."/>
            <person name="Albert R."/>
            <person name="Binder M."/>
            <person name="Bloem J."/>
            <person name="Labutti K."/>
            <person name="Salamov A."/>
            <person name="Andreopoulos B."/>
            <person name="Baker S."/>
            <person name="Barry K."/>
            <person name="Bills G."/>
            <person name="Bluhm B."/>
            <person name="Cannon C."/>
            <person name="Castanera R."/>
            <person name="Culley D."/>
            <person name="Daum C."/>
            <person name="Ezra D."/>
            <person name="Gonzalez J."/>
            <person name="Henrissat B."/>
            <person name="Kuo A."/>
            <person name="Liang C."/>
            <person name="Lipzen A."/>
            <person name="Lutzoni F."/>
            <person name="Magnuson J."/>
            <person name="Mondo S."/>
            <person name="Nolan M."/>
            <person name="Ohm R."/>
            <person name="Pangilinan J."/>
            <person name="Park H.-J."/>
            <person name="Ramirez L."/>
            <person name="Alfaro M."/>
            <person name="Sun H."/>
            <person name="Tritt A."/>
            <person name="Yoshinaga Y."/>
            <person name="Zwiers L.-H."/>
            <person name="Turgeon B."/>
            <person name="Goodwin S."/>
            <person name="Spatafora J."/>
            <person name="Crous P."/>
            <person name="Grigoriev I."/>
        </authorList>
    </citation>
    <scope>NUCLEOTIDE SEQUENCE</scope>
    <source>
        <strain evidence="2">HMLAC05119</strain>
    </source>
</reference>
<dbReference type="EMBL" id="ML979132">
    <property type="protein sequence ID" value="KAF1921213.1"/>
    <property type="molecule type" value="Genomic_DNA"/>
</dbReference>
<proteinExistence type="predicted"/>
<feature type="region of interest" description="Disordered" evidence="1">
    <location>
        <begin position="28"/>
        <end position="60"/>
    </location>
</feature>
<feature type="compositionally biased region" description="Basic and acidic residues" evidence="1">
    <location>
        <begin position="263"/>
        <end position="276"/>
    </location>
</feature>
<feature type="compositionally biased region" description="Basic and acidic residues" evidence="1">
    <location>
        <begin position="289"/>
        <end position="314"/>
    </location>
</feature>
<organism evidence="2 3">
    <name type="scientific">Ampelomyces quisqualis</name>
    <name type="common">Powdery mildew agent</name>
    <dbReference type="NCBI Taxonomy" id="50730"/>
    <lineage>
        <taxon>Eukaryota</taxon>
        <taxon>Fungi</taxon>
        <taxon>Dikarya</taxon>
        <taxon>Ascomycota</taxon>
        <taxon>Pezizomycotina</taxon>
        <taxon>Dothideomycetes</taxon>
        <taxon>Pleosporomycetidae</taxon>
        <taxon>Pleosporales</taxon>
        <taxon>Pleosporineae</taxon>
        <taxon>Phaeosphaeriaceae</taxon>
        <taxon>Ampelomyces</taxon>
    </lineage>
</organism>
<feature type="compositionally biased region" description="Pro residues" evidence="1">
    <location>
        <begin position="36"/>
        <end position="45"/>
    </location>
</feature>
<evidence type="ECO:0000313" key="3">
    <source>
        <dbReference type="Proteomes" id="UP000800096"/>
    </source>
</evidence>
<feature type="compositionally biased region" description="Polar residues" evidence="1">
    <location>
        <begin position="382"/>
        <end position="392"/>
    </location>
</feature>
<evidence type="ECO:0000256" key="1">
    <source>
        <dbReference type="SAM" id="MobiDB-lite"/>
    </source>
</evidence>